<protein>
    <recommendedName>
        <fullName evidence="6">LamG-like jellyroll fold domain-containing protein</fullName>
    </recommendedName>
</protein>
<evidence type="ECO:0000256" key="2">
    <source>
        <dbReference type="SAM" id="MobiDB-lite"/>
    </source>
</evidence>
<evidence type="ECO:0000313" key="4">
    <source>
        <dbReference type="EMBL" id="AFS79937.1"/>
    </source>
</evidence>
<dbReference type="Gene3D" id="2.60.40.1220">
    <property type="match status" value="1"/>
</dbReference>
<keyword evidence="3" id="KW-0812">Transmembrane</keyword>
<dbReference type="EMBL" id="CP003842">
    <property type="protein sequence ID" value="AFS79937.1"/>
    <property type="molecule type" value="Genomic_DNA"/>
</dbReference>
<dbReference type="Pfam" id="PF13385">
    <property type="entry name" value="Laminin_G_3"/>
    <property type="match status" value="1"/>
</dbReference>
<dbReference type="InterPro" id="IPR014755">
    <property type="entry name" value="Cu-Rt/internalin_Ig-like"/>
</dbReference>
<dbReference type="STRING" id="1229908.NKOR_00055"/>
<accession>K0B491</accession>
<feature type="region of interest" description="Disordered" evidence="2">
    <location>
        <begin position="1950"/>
        <end position="1978"/>
    </location>
</feature>
<dbReference type="Gene3D" id="2.60.120.200">
    <property type="match status" value="1"/>
</dbReference>
<dbReference type="PATRIC" id="fig|1229908.8.peg.10"/>
<dbReference type="KEGG" id="nkr:NKOR_00055"/>
<feature type="compositionally biased region" description="Gly residues" evidence="2">
    <location>
        <begin position="1966"/>
        <end position="1978"/>
    </location>
</feature>
<evidence type="ECO:0008006" key="6">
    <source>
        <dbReference type="Google" id="ProtNLM"/>
    </source>
</evidence>
<feature type="compositionally biased region" description="Low complexity" evidence="2">
    <location>
        <begin position="1953"/>
        <end position="1965"/>
    </location>
</feature>
<organism evidence="4 5">
    <name type="scientific">Candidatus Nitrosopumilus koreensis AR1</name>
    <dbReference type="NCBI Taxonomy" id="1229908"/>
    <lineage>
        <taxon>Archaea</taxon>
        <taxon>Nitrososphaerota</taxon>
        <taxon>Nitrososphaeria</taxon>
        <taxon>Nitrosopumilales</taxon>
        <taxon>Nitrosopumilaceae</taxon>
        <taxon>Nitrosopumilus</taxon>
    </lineage>
</organism>
<feature type="region of interest" description="Disordered" evidence="2">
    <location>
        <begin position="300"/>
        <end position="388"/>
    </location>
</feature>
<evidence type="ECO:0000256" key="3">
    <source>
        <dbReference type="SAM" id="Phobius"/>
    </source>
</evidence>
<reference evidence="4 5" key="1">
    <citation type="journal article" date="2012" name="J. Bacteriol.">
        <title>Draft Genome Sequence of an Ammonia-Oxidizing Archaeon, "Candidatus Nitrosopumilus koreensis" AR1, from Marine Sediment.</title>
        <authorList>
            <person name="Park S.J."/>
            <person name="Kim J.G."/>
            <person name="Jung M.Y."/>
            <person name="Kim S.J."/>
            <person name="Cha I.T."/>
            <person name="Kwon K."/>
            <person name="Lee J.H."/>
            <person name="Rhee S.K."/>
        </authorList>
    </citation>
    <scope>NUCLEOTIDE SEQUENCE [LARGE SCALE GENOMIC DNA]</scope>
    <source>
        <strain evidence="4 5">AR1</strain>
    </source>
</reference>
<sequence>MSFDYSFAINYDYENDLTNKLPQILEVNLSEQVGITTNDFLNSIDKEKSEHHSIHLVETVGVISQNELPSEIHFVKSIDEKQTMMERIWNAEKIRYTSKQVKTSYSQFQINNELIYVNNDLIFEQQIPDHGFDFYVLDNVDTAIIQYVGGLSDEDTSLSFLSLVLFPIAAFSLFQIENRENRITNTRKMFSAFFVVLLVSTVAITPLSISSSYWGIAYAEEFSFEGLIDDVNNTIPSDSTYIENSTDVEPILIQVIESNSTSTLIESNSTSTLIESNSTSTLIESNSTSTLIESNSTSTLIESNSTSTEPIIESNSTSTLIESNSTSTEPIIESNSTSTLIESNSTSTEPIIESNSTSTLIESNSTSTEPIIESNSTSTLIESNSTSTEPEIIIPEATVSFQFDEPIIESNSTKSKSTLELNGNDNFIQIQNVTVTDDVDGMTVTAWIKPDYSSGSPEFTVLSKEKSFSFTINNKQNDHSASFAVFDGIKWTSVKSTTHITENWNFLSSTFDGDNIAIFVNGTREGTQEVVGIPTLTENGKLTTTTVENIQSEEDIVIGATINTKNEIPKPSNKFSGEIDDVSLYDYVLDDEQLFAMYEQTKEIYEELAAISELSIEEIIAQIEAEQANSDILSENQTTTEPENVIIANQTSSDVESKVVDLPVSPKLYPIKKTFSINENPNLEFEFNDKWDAEEQIVTEIFDANGNQVTVDTSLVKIRDGKFKIDLDFNENQKPGLYKIKTTLSVDGEIHVVESEFAWGLVSLNTKKSIYKPEETAEFIIVVLDSEGHPIDNAELSMSITSPANDVTNISSGNGIFAGDEVGLYDAEYDTTVEGTYNITIHATTDEIDTDFETTFDVASSYKFDIIRTAQSKIDPTINLNAFDVIIDIESFTNKDTITITETIPTILDVETDANVVTIGDRKILTWTRNLIDNKTTVEYTYSVPFVFPSLYDLGPVEINDGDIIFTEARAWYVANDPWTGWRVPGASSIASGTVGNSGTVSAVTAVDSSFMGGTGASTWDATEAVNFSTFGFTSPGNIPSGATINSITVQAHMTSSKTGTLGYTVTLLGPSISGSCSQTDTNIVTTKNVYVNGTTTGVVNQGSNGWDCTGIDIADITDTAFGARIRLDSTTATDMDLDYVAIQVEYVVPLTKSLSDSVTISDSVSASIVQIKSLSDSVTISDSVTTTISLSKSFSESVSVSDQLSLSLTKSLSDSVTISDSVSAFIVQTKSLSDSISISDSISLSLTKSLSDSVTTNDTISNAVDGLAGSTGTSGNANPILSITADASDTILVAWITDEANLDTTAVSSNLNSTGWQFLGGTTSAPRLEVWYVQNPAIGSHTITFTKAGGDAGFGALLLTNTDIFTDPILLDTTIGTSVSPSSGAFDTATAGTDSTVLGFVGANEADDFTADQGTDILGVSGSGGNKVRTEVSSQDNVNAGSVTVTSWTQTNQGGQDPDWSVVAMEIFEAGTDYNENPAESISISDSLTLYSVSVFDLVMTSVAQSHLLFDGVAINDTIRFSLLKSLTDAVSVSDRISLTLAKSLSDSIIITDTVDTEKLINIVSSKVISDTTIDLTFSANIDSATVSTSDFTISGFTVTGVSVVNSIVTLTISPALSASATPTVQLTGSVSDVSGNVSVNNQNIVSSADTAAAAPKITILSTNGTSITVSGTSESNSSIEIFAGITSIGNSTANSDGNWSKTTTILGNGTYSITAKQTDTSNNISVASTATSVTLDSTNPTKLLKTTSSTTRVQVDSNNSQVIMTTNSSVNTIVMDDDVDESVILDYSSDASGGKVPAISTGFDVQFKTSPLNSTSKISSKVTFASGTSFTGSSGWDGKLKLPTKTTVSVPTVTSNGVTKTFTNTIVFEIGDSSTSISLDKPARIELTGLANDSYEAFFVSPGNTLKFIDKQCTADSADGLGSNNECTLEVGNDVVIWTNHFTQFGASKATSTSSSSSSSSSSSGGGNTGVGPIGKGSGRGGFAGILGTPLTINEVSYDKCEENIAHILVSSDAQNPPKVIVHTTKTGTVTATLSDDQPYEELNKITRVDKYLYEIPISSSEIFLMVTVTEEKGTIQNTVNAAIHLTSCDGVVVISDITEDKATEISLDAPRIFDVKFQIENGTKHIADVDSEYFYVSDQDLTISAIIDSKTAIKRVELRTVTLGQSDDEYVAMKMDVEPIIYTDSAYQVTTNMPSFLMQGPAIEYWIHVTDDGLREVESRHYTMGVEPITVPDVSLELDVPSISASNSIVRPNLYVENDHAPTYGIASLLVDGKVVSKQARFFENGQTKVSFDWKTSFHEGLSSYEIQGKVDLYGTSKVTDSAVLYNYPKTVSMSAYDMKAIQPIEVDGNVLSEPVLIYASDTQDEFRFNVIAPNGQCIIGSSDECSVQDNTRGNRGGLQSVEYEGQILRVKYSGSENVLERFSITSIDPIVGDWIVTLETEEGLIPQAQAIKDLTVKVKQKINSEMITVYSD</sequence>
<proteinExistence type="predicted"/>
<keyword evidence="3" id="KW-1133">Transmembrane helix</keyword>
<feature type="transmembrane region" description="Helical" evidence="3">
    <location>
        <begin position="158"/>
        <end position="177"/>
    </location>
</feature>
<dbReference type="Gene3D" id="2.60.40.10">
    <property type="entry name" value="Immunoglobulins"/>
    <property type="match status" value="1"/>
</dbReference>
<dbReference type="HOGENOM" id="CLU_228704_0_0_2"/>
<gene>
    <name evidence="4" type="ORF">NKOR_00055</name>
</gene>
<feature type="transmembrane region" description="Helical" evidence="3">
    <location>
        <begin position="189"/>
        <end position="209"/>
    </location>
</feature>
<name>K0B491_9ARCH</name>
<dbReference type="Proteomes" id="UP000006101">
    <property type="component" value="Chromosome"/>
</dbReference>
<keyword evidence="1" id="KW-0732">Signal</keyword>
<dbReference type="InterPro" id="IPR013783">
    <property type="entry name" value="Ig-like_fold"/>
</dbReference>
<evidence type="ECO:0000313" key="5">
    <source>
        <dbReference type="Proteomes" id="UP000006101"/>
    </source>
</evidence>
<dbReference type="InterPro" id="IPR013320">
    <property type="entry name" value="ConA-like_dom_sf"/>
</dbReference>
<evidence type="ECO:0000256" key="1">
    <source>
        <dbReference type="ARBA" id="ARBA00022729"/>
    </source>
</evidence>
<dbReference type="SUPFAM" id="SSF49899">
    <property type="entry name" value="Concanavalin A-like lectins/glucanases"/>
    <property type="match status" value="1"/>
</dbReference>
<keyword evidence="3" id="KW-0472">Membrane</keyword>
<keyword evidence="5" id="KW-1185">Reference proteome</keyword>
<dbReference type="Gene3D" id="2.60.40.1930">
    <property type="match status" value="1"/>
</dbReference>